<gene>
    <name evidence="1" type="ORF">HCBAA847_2321</name>
</gene>
<dbReference type="Proteomes" id="UP000006036">
    <property type="component" value="Chromosome 1"/>
</dbReference>
<sequence>MEKSFGVKLKSLCSPLLLPIHKNTKSKNKARIVAKNPNFCPLCVRICHLPMLDSALDSKNIKRKD</sequence>
<dbReference type="KEGG" id="hcb:HCBAA847_2321"/>
<dbReference type="EMBL" id="AP012492">
    <property type="protein sequence ID" value="BAM33536.1"/>
    <property type="molecule type" value="Genomic_DNA"/>
</dbReference>
<name>A0AAI8QHB4_9HELI</name>
<reference evidence="1 2" key="1">
    <citation type="journal article" date="2012" name="J. Bacteriol.">
        <title>Complete Genome Sequence of Helicobacter cinaedi Type Strain ATCC BAA-847.</title>
        <authorList>
            <person name="Miyoshi-Akiyama T."/>
            <person name="Takeshita N."/>
            <person name="Ohmagari N."/>
            <person name="Kirikae T."/>
        </authorList>
    </citation>
    <scope>NUCLEOTIDE SEQUENCE [LARGE SCALE GENOMIC DNA]</scope>
    <source>
        <strain evidence="1 2">ATCC BAA-847</strain>
    </source>
</reference>
<evidence type="ECO:0000313" key="2">
    <source>
        <dbReference type="Proteomes" id="UP000006036"/>
    </source>
</evidence>
<organism evidence="1 2">
    <name type="scientific">Helicobacter cinaedi CCUG 18818 = ATCC BAA-847</name>
    <dbReference type="NCBI Taxonomy" id="537971"/>
    <lineage>
        <taxon>Bacteria</taxon>
        <taxon>Pseudomonadati</taxon>
        <taxon>Campylobacterota</taxon>
        <taxon>Epsilonproteobacteria</taxon>
        <taxon>Campylobacterales</taxon>
        <taxon>Helicobacteraceae</taxon>
        <taxon>Helicobacter</taxon>
    </lineage>
</organism>
<protein>
    <submittedName>
        <fullName evidence="1">Uncharacterized protein</fullName>
    </submittedName>
</protein>
<proteinExistence type="predicted"/>
<accession>A0AAI8QHB4</accession>
<dbReference type="AlphaFoldDB" id="A0AAI8QHB4"/>
<evidence type="ECO:0000313" key="1">
    <source>
        <dbReference type="EMBL" id="BAM33536.1"/>
    </source>
</evidence>